<keyword evidence="2" id="KW-0812">Transmembrane</keyword>
<protein>
    <submittedName>
        <fullName evidence="4">Uncharacterized protein</fullName>
    </submittedName>
</protein>
<dbReference type="EMBL" id="JADGJH010002600">
    <property type="protein sequence ID" value="KAJ3096422.1"/>
    <property type="molecule type" value="Genomic_DNA"/>
</dbReference>
<keyword evidence="2" id="KW-0472">Membrane</keyword>
<feature type="compositionally biased region" description="Low complexity" evidence="1">
    <location>
        <begin position="286"/>
        <end position="295"/>
    </location>
</feature>
<accession>A0AAD5SRG1</accession>
<reference evidence="4" key="1">
    <citation type="submission" date="2020-05" db="EMBL/GenBank/DDBJ databases">
        <title>Phylogenomic resolution of chytrid fungi.</title>
        <authorList>
            <person name="Stajich J.E."/>
            <person name="Amses K."/>
            <person name="Simmons R."/>
            <person name="Seto K."/>
            <person name="Myers J."/>
            <person name="Bonds A."/>
            <person name="Quandt C.A."/>
            <person name="Barry K."/>
            <person name="Liu P."/>
            <person name="Grigoriev I."/>
            <person name="Longcore J.E."/>
            <person name="James T.Y."/>
        </authorList>
    </citation>
    <scope>NUCLEOTIDE SEQUENCE</scope>
    <source>
        <strain evidence="4">JEL0513</strain>
    </source>
</reference>
<evidence type="ECO:0000256" key="2">
    <source>
        <dbReference type="SAM" id="Phobius"/>
    </source>
</evidence>
<organism evidence="4 5">
    <name type="scientific">Physocladia obscura</name>
    <dbReference type="NCBI Taxonomy" id="109957"/>
    <lineage>
        <taxon>Eukaryota</taxon>
        <taxon>Fungi</taxon>
        <taxon>Fungi incertae sedis</taxon>
        <taxon>Chytridiomycota</taxon>
        <taxon>Chytridiomycota incertae sedis</taxon>
        <taxon>Chytridiomycetes</taxon>
        <taxon>Chytridiales</taxon>
        <taxon>Chytriomycetaceae</taxon>
        <taxon>Physocladia</taxon>
    </lineage>
</organism>
<sequence>MGQYRATAPKLRGQLVTITVLLLTVCSAATNATPFRLQGRQEMTSESPNSISQTITAVPIVPTAITTQTVLPPTGAVIIATAVTSTTGTTAAETSDGPNNPININGPSSSATATFPSAKPTGSTILPLSASSKQTATSSSSASVPQAVLASAQGSSYSLPQSAIAAIAVGVVAVAAAFVVAFKKRRFFKCAKSATVTPVSNNKPGNRTSVLSANSTSTYSSQYSLNKIGNESNNVSNGKRVHNSGKFRFPKFYSNSSRARDSVNASIVEFKSNVVGELYEAVALTSAGASSGSSAQKKQEQKVEE</sequence>
<keyword evidence="5" id="KW-1185">Reference proteome</keyword>
<keyword evidence="3" id="KW-0732">Signal</keyword>
<name>A0AAD5SRG1_9FUNG</name>
<proteinExistence type="predicted"/>
<comment type="caution">
    <text evidence="4">The sequence shown here is derived from an EMBL/GenBank/DDBJ whole genome shotgun (WGS) entry which is preliminary data.</text>
</comment>
<dbReference type="AlphaFoldDB" id="A0AAD5SRG1"/>
<evidence type="ECO:0000313" key="4">
    <source>
        <dbReference type="EMBL" id="KAJ3096422.1"/>
    </source>
</evidence>
<keyword evidence="2" id="KW-1133">Transmembrane helix</keyword>
<evidence type="ECO:0000256" key="1">
    <source>
        <dbReference type="SAM" id="MobiDB-lite"/>
    </source>
</evidence>
<feature type="region of interest" description="Disordered" evidence="1">
    <location>
        <begin position="286"/>
        <end position="305"/>
    </location>
</feature>
<dbReference type="Proteomes" id="UP001211907">
    <property type="component" value="Unassembled WGS sequence"/>
</dbReference>
<feature type="region of interest" description="Disordered" evidence="1">
    <location>
        <begin position="89"/>
        <end position="117"/>
    </location>
</feature>
<evidence type="ECO:0000313" key="5">
    <source>
        <dbReference type="Proteomes" id="UP001211907"/>
    </source>
</evidence>
<gene>
    <name evidence="4" type="ORF">HK100_005580</name>
</gene>
<feature type="signal peptide" evidence="3">
    <location>
        <begin position="1"/>
        <end position="32"/>
    </location>
</feature>
<evidence type="ECO:0000256" key="3">
    <source>
        <dbReference type="SAM" id="SignalP"/>
    </source>
</evidence>
<feature type="transmembrane region" description="Helical" evidence="2">
    <location>
        <begin position="163"/>
        <end position="182"/>
    </location>
</feature>
<feature type="chain" id="PRO_5042068973" evidence="3">
    <location>
        <begin position="33"/>
        <end position="305"/>
    </location>
</feature>